<evidence type="ECO:0000313" key="2">
    <source>
        <dbReference type="Proteomes" id="UP001239994"/>
    </source>
</evidence>
<dbReference type="AlphaFoldDB" id="A0AAD9E2F1"/>
<proteinExistence type="predicted"/>
<evidence type="ECO:0008006" key="3">
    <source>
        <dbReference type="Google" id="ProtNLM"/>
    </source>
</evidence>
<sequence>MKIGIPGAWPIVTVGDIKQIFRRMAGQHDCLILADSRYLCLFHVMTPYPDPERGPQSCYNLAHCRTRARVEIIIGILKASIVTIRGEQHPPIPQIAAEEKHHLHAAAHRDGMGSLYVKETKENG</sequence>
<reference evidence="1" key="1">
    <citation type="submission" date="2023-03" db="EMBL/GenBank/DDBJ databases">
        <title>Electrophorus voltai genome.</title>
        <authorList>
            <person name="Bian C."/>
        </authorList>
    </citation>
    <scope>NUCLEOTIDE SEQUENCE</scope>
    <source>
        <strain evidence="1">CB-2022</strain>
        <tissue evidence="1">Muscle</tissue>
    </source>
</reference>
<name>A0AAD9E2F1_9TELE</name>
<organism evidence="1 2">
    <name type="scientific">Electrophorus voltai</name>
    <dbReference type="NCBI Taxonomy" id="2609070"/>
    <lineage>
        <taxon>Eukaryota</taxon>
        <taxon>Metazoa</taxon>
        <taxon>Chordata</taxon>
        <taxon>Craniata</taxon>
        <taxon>Vertebrata</taxon>
        <taxon>Euteleostomi</taxon>
        <taxon>Actinopterygii</taxon>
        <taxon>Neopterygii</taxon>
        <taxon>Teleostei</taxon>
        <taxon>Ostariophysi</taxon>
        <taxon>Gymnotiformes</taxon>
        <taxon>Gymnotoidei</taxon>
        <taxon>Gymnotidae</taxon>
        <taxon>Electrophorus</taxon>
    </lineage>
</organism>
<protein>
    <recommendedName>
        <fullName evidence="3">DDE Tnp4 domain-containing protein</fullName>
    </recommendedName>
</protein>
<comment type="caution">
    <text evidence="1">The sequence shown here is derived from an EMBL/GenBank/DDBJ whole genome shotgun (WGS) entry which is preliminary data.</text>
</comment>
<gene>
    <name evidence="1" type="ORF">P4O66_004183</name>
</gene>
<evidence type="ECO:0000313" key="1">
    <source>
        <dbReference type="EMBL" id="KAK1802681.1"/>
    </source>
</evidence>
<dbReference type="EMBL" id="JAROKS010000006">
    <property type="protein sequence ID" value="KAK1802681.1"/>
    <property type="molecule type" value="Genomic_DNA"/>
</dbReference>
<keyword evidence="2" id="KW-1185">Reference proteome</keyword>
<dbReference type="Proteomes" id="UP001239994">
    <property type="component" value="Unassembled WGS sequence"/>
</dbReference>
<accession>A0AAD9E2F1</accession>